<comment type="caution">
    <text evidence="2">The sequence shown here is derived from an EMBL/GenBank/DDBJ whole genome shotgun (WGS) entry which is preliminary data.</text>
</comment>
<keyword evidence="3" id="KW-1185">Reference proteome</keyword>
<dbReference type="AlphaFoldDB" id="A0AA40F9J0"/>
<organism evidence="2 3">
    <name type="scientific">Schizothecium vesticola</name>
    <dbReference type="NCBI Taxonomy" id="314040"/>
    <lineage>
        <taxon>Eukaryota</taxon>
        <taxon>Fungi</taxon>
        <taxon>Dikarya</taxon>
        <taxon>Ascomycota</taxon>
        <taxon>Pezizomycotina</taxon>
        <taxon>Sordariomycetes</taxon>
        <taxon>Sordariomycetidae</taxon>
        <taxon>Sordariales</taxon>
        <taxon>Schizotheciaceae</taxon>
        <taxon>Schizothecium</taxon>
    </lineage>
</organism>
<protein>
    <recommendedName>
        <fullName evidence="1">PD-(D/E)XK nuclease-like domain-containing protein</fullName>
    </recommendedName>
</protein>
<name>A0AA40F9J0_9PEZI</name>
<evidence type="ECO:0000313" key="2">
    <source>
        <dbReference type="EMBL" id="KAK0753698.1"/>
    </source>
</evidence>
<dbReference type="Proteomes" id="UP001172155">
    <property type="component" value="Unassembled WGS sequence"/>
</dbReference>
<evidence type="ECO:0000259" key="1">
    <source>
        <dbReference type="Pfam" id="PF20516"/>
    </source>
</evidence>
<dbReference type="EMBL" id="JAUKUD010000001">
    <property type="protein sequence ID" value="KAK0753698.1"/>
    <property type="molecule type" value="Genomic_DNA"/>
</dbReference>
<sequence>MWTATVACEQGVSACRNGIQDCWQSVPGLAEEGCAHKEDFTRQEDTSPQQANEAAAKAELDKILELIRDTVSAEERRLDETSWNEDVHKPVLRLTPAGVKSASTKAANSAALTLWWRPREGYEDAFGQFSSKSSPLLRPARYFCVPYGRTG</sequence>
<gene>
    <name evidence="2" type="ORF">B0T18DRAFT_385701</name>
</gene>
<dbReference type="InterPro" id="IPR046797">
    <property type="entry name" value="PDDEXK_12"/>
</dbReference>
<accession>A0AA40F9J0</accession>
<feature type="domain" description="PD-(D/E)XK nuclease-like" evidence="1">
    <location>
        <begin position="39"/>
        <end position="95"/>
    </location>
</feature>
<proteinExistence type="predicted"/>
<reference evidence="2" key="1">
    <citation type="submission" date="2023-06" db="EMBL/GenBank/DDBJ databases">
        <title>Genome-scale phylogeny and comparative genomics of the fungal order Sordariales.</title>
        <authorList>
            <consortium name="Lawrence Berkeley National Laboratory"/>
            <person name="Hensen N."/>
            <person name="Bonometti L."/>
            <person name="Westerberg I."/>
            <person name="Brannstrom I.O."/>
            <person name="Guillou S."/>
            <person name="Cros-Aarteil S."/>
            <person name="Calhoun S."/>
            <person name="Haridas S."/>
            <person name="Kuo A."/>
            <person name="Mondo S."/>
            <person name="Pangilinan J."/>
            <person name="Riley R."/>
            <person name="LaButti K."/>
            <person name="Andreopoulos B."/>
            <person name="Lipzen A."/>
            <person name="Chen C."/>
            <person name="Yanf M."/>
            <person name="Daum C."/>
            <person name="Ng V."/>
            <person name="Clum A."/>
            <person name="Steindorff A."/>
            <person name="Ohm R."/>
            <person name="Martin F."/>
            <person name="Silar P."/>
            <person name="Natvig D."/>
            <person name="Lalanne C."/>
            <person name="Gautier V."/>
            <person name="Ament-velasquez S.L."/>
            <person name="Kruys A."/>
            <person name="Hutchinson M.I."/>
            <person name="Powell A.J."/>
            <person name="Barry K."/>
            <person name="Miller A.N."/>
            <person name="Grigoriev I.V."/>
            <person name="Debuchy R."/>
            <person name="Gladieux P."/>
            <person name="Thoren M.H."/>
            <person name="Johannesson H."/>
        </authorList>
    </citation>
    <scope>NUCLEOTIDE SEQUENCE</scope>
    <source>
        <strain evidence="2">SMH3187-1</strain>
    </source>
</reference>
<evidence type="ECO:0000313" key="3">
    <source>
        <dbReference type="Proteomes" id="UP001172155"/>
    </source>
</evidence>
<dbReference type="Pfam" id="PF20516">
    <property type="entry name" value="PDDEXK_12"/>
    <property type="match status" value="1"/>
</dbReference>